<dbReference type="InterPro" id="IPR007197">
    <property type="entry name" value="rSAM"/>
</dbReference>
<dbReference type="AlphaFoldDB" id="A0A1F6CCE2"/>
<feature type="domain" description="Radical SAM core" evidence="5">
    <location>
        <begin position="113"/>
        <end position="343"/>
    </location>
</feature>
<evidence type="ECO:0000259" key="5">
    <source>
        <dbReference type="PROSITE" id="PS51918"/>
    </source>
</evidence>
<dbReference type="Gene3D" id="3.20.20.70">
    <property type="entry name" value="Aldolase class I"/>
    <property type="match status" value="1"/>
</dbReference>
<keyword evidence="2" id="KW-0479">Metal-binding</keyword>
<evidence type="ECO:0000313" key="6">
    <source>
        <dbReference type="EMBL" id="OGG46854.1"/>
    </source>
</evidence>
<dbReference type="NCBIfam" id="NF045502">
    <property type="entry name" value="variant_rSAM"/>
    <property type="match status" value="1"/>
</dbReference>
<evidence type="ECO:0000313" key="7">
    <source>
        <dbReference type="Proteomes" id="UP000178606"/>
    </source>
</evidence>
<comment type="caution">
    <text evidence="6">The sequence shown here is derived from an EMBL/GenBank/DDBJ whole genome shotgun (WGS) entry which is preliminary data.</text>
</comment>
<organism evidence="6 7">
    <name type="scientific">Handelsmanbacteria sp. (strain RIFCSPLOWO2_12_FULL_64_10)</name>
    <dbReference type="NCBI Taxonomy" id="1817868"/>
    <lineage>
        <taxon>Bacteria</taxon>
        <taxon>Candidatus Handelsmaniibacteriota</taxon>
    </lineage>
</organism>
<evidence type="ECO:0000256" key="2">
    <source>
        <dbReference type="ARBA" id="ARBA00022723"/>
    </source>
</evidence>
<name>A0A1F6CCE2_HANXR</name>
<proteinExistence type="predicted"/>
<keyword evidence="3" id="KW-0408">Iron</keyword>
<keyword evidence="1" id="KW-0949">S-adenosyl-L-methionine</keyword>
<evidence type="ECO:0000256" key="3">
    <source>
        <dbReference type="ARBA" id="ARBA00023004"/>
    </source>
</evidence>
<evidence type="ECO:0000256" key="4">
    <source>
        <dbReference type="ARBA" id="ARBA00023014"/>
    </source>
</evidence>
<reference evidence="6 7" key="1">
    <citation type="journal article" date="2016" name="Nat. Commun.">
        <title>Thousands of microbial genomes shed light on interconnected biogeochemical processes in an aquifer system.</title>
        <authorList>
            <person name="Anantharaman K."/>
            <person name="Brown C.T."/>
            <person name="Hug L.A."/>
            <person name="Sharon I."/>
            <person name="Castelle C.J."/>
            <person name="Probst A.J."/>
            <person name="Thomas B.C."/>
            <person name="Singh A."/>
            <person name="Wilkins M.J."/>
            <person name="Karaoz U."/>
            <person name="Brodie E.L."/>
            <person name="Williams K.H."/>
            <person name="Hubbard S.S."/>
            <person name="Banfield J.F."/>
        </authorList>
    </citation>
    <scope>NUCLEOTIDE SEQUENCE [LARGE SCALE GENOMIC DNA]</scope>
    <source>
        <strain evidence="7">RIFCSPLOWO2_12_FULL_64_10</strain>
    </source>
</reference>
<dbReference type="SUPFAM" id="SSF102114">
    <property type="entry name" value="Radical SAM enzymes"/>
    <property type="match status" value="1"/>
</dbReference>
<dbReference type="InterPro" id="IPR013785">
    <property type="entry name" value="Aldolase_TIM"/>
</dbReference>
<dbReference type="Proteomes" id="UP000178606">
    <property type="component" value="Unassembled WGS sequence"/>
</dbReference>
<dbReference type="GO" id="GO:0046872">
    <property type="term" value="F:metal ion binding"/>
    <property type="evidence" value="ECO:0007669"/>
    <property type="project" value="UniProtKB-KW"/>
</dbReference>
<sequence length="404" mass="45077">MPKLNPGLLKLDLYCKGMRVGPTCDLERDARVILRTRAGLGSGLEMVLPDDLYINAPVMEPFAGRSPYVLEKQDGRYVLMKGGEVVAPVRIPPQPRWYTQRTSSGKVMDRIGVLQGTYLGIYFGAVCDYWKGENPVNCKFCSTGLNVGIYEELEKSVADVVETCQAAQAESGTTFVHLNSGYHRQEALAQVEPFVRAIKRQTGMLVGVQCTPEQGFDRYDRLIDAGADHFSFCYEFYNPEVFRELCPGKYRTLGLEAFFEAMEYTSRRLGKGKVSGEMIAGLEPVEDTFRGIDRVTGMGAFPTVCVFRPVIGSDLSHLPPPAFEEMAPVFRHMYEACKRDGIPTGIAPNIKVSLVILPYEGKYFADGWGLDDVAYSLKLGAMRAVYRTYFRAKMRVAGHRKEVA</sequence>
<dbReference type="GO" id="GO:0051536">
    <property type="term" value="F:iron-sulfur cluster binding"/>
    <property type="evidence" value="ECO:0007669"/>
    <property type="project" value="UniProtKB-KW"/>
</dbReference>
<evidence type="ECO:0000256" key="1">
    <source>
        <dbReference type="ARBA" id="ARBA00022691"/>
    </source>
</evidence>
<dbReference type="EMBL" id="MFKF01000282">
    <property type="protein sequence ID" value="OGG46854.1"/>
    <property type="molecule type" value="Genomic_DNA"/>
</dbReference>
<dbReference type="PROSITE" id="PS51918">
    <property type="entry name" value="RADICAL_SAM"/>
    <property type="match status" value="1"/>
</dbReference>
<gene>
    <name evidence="6" type="ORF">A3F84_00245</name>
</gene>
<dbReference type="GO" id="GO:0003824">
    <property type="term" value="F:catalytic activity"/>
    <property type="evidence" value="ECO:0007669"/>
    <property type="project" value="InterPro"/>
</dbReference>
<dbReference type="CDD" id="cd01335">
    <property type="entry name" value="Radical_SAM"/>
    <property type="match status" value="1"/>
</dbReference>
<accession>A0A1F6CCE2</accession>
<dbReference type="InterPro" id="IPR058240">
    <property type="entry name" value="rSAM_sf"/>
</dbReference>
<protein>
    <recommendedName>
        <fullName evidence="5">Radical SAM core domain-containing protein</fullName>
    </recommendedName>
</protein>
<keyword evidence="4" id="KW-0411">Iron-sulfur</keyword>